<dbReference type="PANTHER" id="PTHR45818:SF3">
    <property type="entry name" value="PROTEIN VAV"/>
    <property type="match status" value="1"/>
</dbReference>
<evidence type="ECO:0000256" key="5">
    <source>
        <dbReference type="PROSITE-ProRule" id="PRU00191"/>
    </source>
</evidence>
<feature type="region of interest" description="Disordered" evidence="6">
    <location>
        <begin position="131"/>
        <end position="176"/>
    </location>
</feature>
<protein>
    <submittedName>
        <fullName evidence="13">CSON005630 protein</fullName>
    </submittedName>
</protein>
<evidence type="ECO:0000259" key="10">
    <source>
        <dbReference type="PROSITE" id="PS50021"/>
    </source>
</evidence>
<dbReference type="InterPro" id="IPR035031">
    <property type="entry name" value="Vav_SH2_invertebrate"/>
</dbReference>
<dbReference type="InterPro" id="IPR000219">
    <property type="entry name" value="DH_dom"/>
</dbReference>
<dbReference type="Pfam" id="PF22697">
    <property type="entry name" value="SOS1_NGEF_PH"/>
    <property type="match status" value="1"/>
</dbReference>
<gene>
    <name evidence="13" type="primary">CSON005630</name>
</gene>
<dbReference type="PROSITE" id="PS50001">
    <property type="entry name" value="SH2"/>
    <property type="match status" value="1"/>
</dbReference>
<dbReference type="Pfam" id="PF00307">
    <property type="entry name" value="CH"/>
    <property type="match status" value="1"/>
</dbReference>
<dbReference type="Gene3D" id="3.30.60.20">
    <property type="match status" value="1"/>
</dbReference>
<feature type="domain" description="PH" evidence="8">
    <location>
        <begin position="490"/>
        <end position="597"/>
    </location>
</feature>
<dbReference type="PANTHER" id="PTHR45818">
    <property type="entry name" value="PROTEIN VAV"/>
    <property type="match status" value="1"/>
</dbReference>
<dbReference type="SMART" id="SM00033">
    <property type="entry name" value="CH"/>
    <property type="match status" value="1"/>
</dbReference>
<dbReference type="PROSITE" id="PS00479">
    <property type="entry name" value="ZF_DAG_PE_1"/>
    <property type="match status" value="1"/>
</dbReference>
<feature type="domain" description="SH2" evidence="7">
    <location>
        <begin position="677"/>
        <end position="781"/>
    </location>
</feature>
<dbReference type="InterPro" id="IPR011993">
    <property type="entry name" value="PH-like_dom_sf"/>
</dbReference>
<organism evidence="13">
    <name type="scientific">Culicoides sonorensis</name>
    <name type="common">Biting midge</name>
    <dbReference type="NCBI Taxonomy" id="179676"/>
    <lineage>
        <taxon>Eukaryota</taxon>
        <taxon>Metazoa</taxon>
        <taxon>Ecdysozoa</taxon>
        <taxon>Arthropoda</taxon>
        <taxon>Hexapoda</taxon>
        <taxon>Insecta</taxon>
        <taxon>Pterygota</taxon>
        <taxon>Neoptera</taxon>
        <taxon>Endopterygota</taxon>
        <taxon>Diptera</taxon>
        <taxon>Nematocera</taxon>
        <taxon>Chironomoidea</taxon>
        <taxon>Ceratopogonidae</taxon>
        <taxon>Ceratopogoninae</taxon>
        <taxon>Culicoides</taxon>
        <taxon>Monoculicoides</taxon>
    </lineage>
</organism>
<dbReference type="PROSITE" id="PS50010">
    <property type="entry name" value="DH_2"/>
    <property type="match status" value="1"/>
</dbReference>
<keyword evidence="1" id="KW-0597">Phosphoprotein</keyword>
<evidence type="ECO:0000256" key="2">
    <source>
        <dbReference type="ARBA" id="ARBA00022658"/>
    </source>
</evidence>
<dbReference type="InterPro" id="IPR036872">
    <property type="entry name" value="CH_dom_sf"/>
</dbReference>
<keyword evidence="3" id="KW-0677">Repeat</keyword>
<name>A0A336LIL2_CULSO</name>
<dbReference type="CDD" id="cd00160">
    <property type="entry name" value="RhoGEF"/>
    <property type="match status" value="1"/>
</dbReference>
<dbReference type="InterPro" id="IPR037832">
    <property type="entry name" value="PH_Vav"/>
</dbReference>
<dbReference type="InterPro" id="IPR002219">
    <property type="entry name" value="PKC_DAG/PE"/>
</dbReference>
<dbReference type="SMART" id="SM00252">
    <property type="entry name" value="SH2"/>
    <property type="match status" value="1"/>
</dbReference>
<dbReference type="GO" id="GO:0016477">
    <property type="term" value="P:cell migration"/>
    <property type="evidence" value="ECO:0007669"/>
    <property type="project" value="TreeGrafter"/>
</dbReference>
<dbReference type="CDD" id="cd09940">
    <property type="entry name" value="SH2_Vav_family"/>
    <property type="match status" value="1"/>
</dbReference>
<dbReference type="Gene3D" id="3.30.505.10">
    <property type="entry name" value="SH2 domain"/>
    <property type="match status" value="1"/>
</dbReference>
<evidence type="ECO:0000256" key="3">
    <source>
        <dbReference type="ARBA" id="ARBA00022737"/>
    </source>
</evidence>
<dbReference type="InterPro" id="IPR001849">
    <property type="entry name" value="PH_domain"/>
</dbReference>
<feature type="domain" description="Calponin-homology (CH)" evidence="10">
    <location>
        <begin position="5"/>
        <end position="123"/>
    </location>
</feature>
<proteinExistence type="predicted"/>
<evidence type="ECO:0000313" key="12">
    <source>
        <dbReference type="EMBL" id="SSW97536.1"/>
    </source>
</evidence>
<reference evidence="12" key="1">
    <citation type="submission" date="2018-04" db="EMBL/GenBank/DDBJ databases">
        <authorList>
            <person name="Go L.Y."/>
            <person name="Mitchell J.A."/>
        </authorList>
    </citation>
    <scope>NUCLEOTIDE SEQUENCE</scope>
    <source>
        <tissue evidence="12">Whole organism</tissue>
    </source>
</reference>
<sequence length="810" mass="93719">MATNEGLWRSCTEWLTKCKVIPPEHKANAADSEIKVLAMVLRDGVLLCTLLTVLDRNLELKPFHRKPQMAQFLCLHNITIFLETCRNHFGIKESDLFEPSMLYDLTNFQQVLHCLSKLSLCRKVQQLHPDLDNNNANTHQDDENSEGELNRSYTQNSSLEEEDISTTSQTSNENGKISISNSCWALALNDPDSLFNSDTRKEEKIYEDLCYVTFSSAFSEKRITTETAICNGHEQHITKEEEVYQDLCSIQNLARFQLSASTVSCEQRDFVVRELLDTESNYLEVLKALKYKFMGPLEKLLSQEELTTIFFCIKELADIHLKFLERLNETISSGGKAKLSQVFLEFREPFLKYGKYCSNLSAASDMLRDVCKNSSAVEQMVLIKLTLKYRLQQCQKEHSGGRVQLRDILSVPMQRILKYHLLLDKLVHETLPTHEDYRGLERAKEAMVDVAQYTNEVKRDSEHLTVIQKVKESILDLNLPNGNDLEQYGHLLLDGDLNIKAHEDQKTKHRYAFIFEKLMILVKNTNTKIGEAQYSFREAHNLIDYRVESCAQTRRRDPRFKYQLLLARKSQSTAFTLYMKTEAERNKWIKALHEALDNLEPPGFRNTDHKFYLFTFERPISCWHCSKFLKGLIHQGYFCKVCEIGVHKGCISSTGRCKQNVSQPPPICDRVLSEFYWFVGNMDRDTATMKLSNRKVGTYLLRVRPQGASHVDETMYALSLKTDDNVVKHMKVYQDNEGDTVLYLLSKRRQFKTIVELVSFYERNDLGENFAGLNQTLQWPYREVVATALFDFTPTESNQLPLKRGNQLIN</sequence>
<dbReference type="VEuPathDB" id="VectorBase:CSON005630"/>
<dbReference type="Gene3D" id="2.30.29.30">
    <property type="entry name" value="Pleckstrin-homology domain (PH domain)/Phosphotyrosine-binding domain (PTB)"/>
    <property type="match status" value="1"/>
</dbReference>
<dbReference type="CDD" id="cd01223">
    <property type="entry name" value="PH_Vav"/>
    <property type="match status" value="1"/>
</dbReference>
<dbReference type="SUPFAM" id="SSF47576">
    <property type="entry name" value="Calponin-homology domain, CH-domain"/>
    <property type="match status" value="1"/>
</dbReference>
<dbReference type="InterPro" id="IPR055251">
    <property type="entry name" value="SOS1_NGEF_PH"/>
</dbReference>
<dbReference type="Gene3D" id="1.10.418.10">
    <property type="entry name" value="Calponin-like domain"/>
    <property type="match status" value="1"/>
</dbReference>
<keyword evidence="2" id="KW-0344">Guanine-nucleotide releasing factor</keyword>
<evidence type="ECO:0000259" key="9">
    <source>
        <dbReference type="PROSITE" id="PS50010"/>
    </source>
</evidence>
<evidence type="ECO:0000256" key="6">
    <source>
        <dbReference type="SAM" id="MobiDB-lite"/>
    </source>
</evidence>
<evidence type="ECO:0000259" key="8">
    <source>
        <dbReference type="PROSITE" id="PS50003"/>
    </source>
</evidence>
<dbReference type="SMART" id="SM00109">
    <property type="entry name" value="C1"/>
    <property type="match status" value="1"/>
</dbReference>
<dbReference type="InterPro" id="IPR036860">
    <property type="entry name" value="SH2_dom_sf"/>
</dbReference>
<evidence type="ECO:0000313" key="13">
    <source>
        <dbReference type="EMBL" id="SSX17922.1"/>
    </source>
</evidence>
<dbReference type="InterPro" id="IPR001715">
    <property type="entry name" value="CH_dom"/>
</dbReference>
<feature type="compositionally biased region" description="Polar residues" evidence="6">
    <location>
        <begin position="165"/>
        <end position="176"/>
    </location>
</feature>
<dbReference type="EMBL" id="UFQS01000021">
    <property type="protein sequence ID" value="SSW97536.1"/>
    <property type="molecule type" value="Genomic_DNA"/>
</dbReference>
<dbReference type="GO" id="GO:0005737">
    <property type="term" value="C:cytoplasm"/>
    <property type="evidence" value="ECO:0007669"/>
    <property type="project" value="TreeGrafter"/>
</dbReference>
<dbReference type="PROSITE" id="PS50021">
    <property type="entry name" value="CH"/>
    <property type="match status" value="1"/>
</dbReference>
<dbReference type="EMBL" id="UFQT01000021">
    <property type="protein sequence ID" value="SSX17922.1"/>
    <property type="molecule type" value="Genomic_DNA"/>
</dbReference>
<dbReference type="OMA" id="LELACIH"/>
<dbReference type="AlphaFoldDB" id="A0A336LIL2"/>
<dbReference type="InterPro" id="IPR000980">
    <property type="entry name" value="SH2"/>
</dbReference>
<dbReference type="InterPro" id="IPR035899">
    <property type="entry name" value="DBL_dom_sf"/>
</dbReference>
<dbReference type="Pfam" id="PF00017">
    <property type="entry name" value="SH2"/>
    <property type="match status" value="1"/>
</dbReference>
<reference evidence="13" key="2">
    <citation type="submission" date="2018-07" db="EMBL/GenBank/DDBJ databases">
        <authorList>
            <person name="Quirk P.G."/>
            <person name="Krulwich T.A."/>
        </authorList>
    </citation>
    <scope>NUCLEOTIDE SEQUENCE</scope>
</reference>
<evidence type="ECO:0000256" key="4">
    <source>
        <dbReference type="ARBA" id="ARBA00022999"/>
    </source>
</evidence>
<dbReference type="SUPFAM" id="SSF48065">
    <property type="entry name" value="DBL homology domain (DH-domain)"/>
    <property type="match status" value="1"/>
</dbReference>
<evidence type="ECO:0000259" key="11">
    <source>
        <dbReference type="PROSITE" id="PS50081"/>
    </source>
</evidence>
<dbReference type="PROSITE" id="PS50003">
    <property type="entry name" value="PH_DOMAIN"/>
    <property type="match status" value="1"/>
</dbReference>
<dbReference type="GO" id="GO:0005085">
    <property type="term" value="F:guanyl-nucleotide exchange factor activity"/>
    <property type="evidence" value="ECO:0007669"/>
    <property type="project" value="UniProtKB-KW"/>
</dbReference>
<feature type="domain" description="DH" evidence="9">
    <location>
        <begin position="267"/>
        <end position="457"/>
    </location>
</feature>
<feature type="domain" description="Phorbol-ester/DAG-type" evidence="11">
    <location>
        <begin position="608"/>
        <end position="657"/>
    </location>
</feature>
<accession>A0A336LIL2</accession>
<dbReference type="Pfam" id="PF00130">
    <property type="entry name" value="C1_1"/>
    <property type="match status" value="1"/>
</dbReference>
<dbReference type="SUPFAM" id="SSF55550">
    <property type="entry name" value="SH2 domain"/>
    <property type="match status" value="1"/>
</dbReference>
<keyword evidence="4 5" id="KW-0727">SH2 domain</keyword>
<dbReference type="SUPFAM" id="SSF50729">
    <property type="entry name" value="PH domain-like"/>
    <property type="match status" value="1"/>
</dbReference>
<dbReference type="Gene3D" id="1.20.900.10">
    <property type="entry name" value="Dbl homology (DH) domain"/>
    <property type="match status" value="1"/>
</dbReference>
<dbReference type="Pfam" id="PF00621">
    <property type="entry name" value="RhoGEF"/>
    <property type="match status" value="1"/>
</dbReference>
<evidence type="ECO:0000259" key="7">
    <source>
        <dbReference type="PROSITE" id="PS50001"/>
    </source>
</evidence>
<dbReference type="PROSITE" id="PS50081">
    <property type="entry name" value="ZF_DAG_PE_2"/>
    <property type="match status" value="1"/>
</dbReference>
<dbReference type="SMART" id="SM00233">
    <property type="entry name" value="PH"/>
    <property type="match status" value="1"/>
</dbReference>
<dbReference type="SMART" id="SM00325">
    <property type="entry name" value="RhoGEF"/>
    <property type="match status" value="1"/>
</dbReference>
<dbReference type="CDD" id="cd20810">
    <property type="entry name" value="C1_VAV"/>
    <property type="match status" value="1"/>
</dbReference>
<evidence type="ECO:0000256" key="1">
    <source>
        <dbReference type="ARBA" id="ARBA00022553"/>
    </source>
</evidence>